<proteinExistence type="predicted"/>
<accession>A0A358HPH1</accession>
<dbReference type="Gene3D" id="3.40.50.1820">
    <property type="entry name" value="alpha/beta hydrolase"/>
    <property type="match status" value="1"/>
</dbReference>
<evidence type="ECO:0000313" key="1">
    <source>
        <dbReference type="EMBL" id="HBU97063.1"/>
    </source>
</evidence>
<gene>
    <name evidence="1" type="ORF">DEF21_04040</name>
</gene>
<evidence type="ECO:0000313" key="2">
    <source>
        <dbReference type="Proteomes" id="UP000264753"/>
    </source>
</evidence>
<keyword evidence="1" id="KW-0378">Hydrolase</keyword>
<feature type="non-terminal residue" evidence="1">
    <location>
        <position position="43"/>
    </location>
</feature>
<dbReference type="GO" id="GO:0016787">
    <property type="term" value="F:hydrolase activity"/>
    <property type="evidence" value="ECO:0007669"/>
    <property type="project" value="UniProtKB-KW"/>
</dbReference>
<dbReference type="EMBL" id="DOOG01000035">
    <property type="protein sequence ID" value="HBU97063.1"/>
    <property type="molecule type" value="Genomic_DNA"/>
</dbReference>
<dbReference type="Proteomes" id="UP000264753">
    <property type="component" value="Unassembled WGS sequence"/>
</dbReference>
<dbReference type="AlphaFoldDB" id="A0A358HPH1"/>
<reference evidence="1 2" key="1">
    <citation type="journal article" date="2018" name="Nat. Biotechnol.">
        <title>A standardized bacterial taxonomy based on genome phylogeny substantially revises the tree of life.</title>
        <authorList>
            <person name="Parks D.H."/>
            <person name="Chuvochina M."/>
            <person name="Waite D.W."/>
            <person name="Rinke C."/>
            <person name="Skarshewski A."/>
            <person name="Chaumeil P.A."/>
            <person name="Hugenholtz P."/>
        </authorList>
    </citation>
    <scope>NUCLEOTIDE SEQUENCE [LARGE SCALE GENOMIC DNA]</scope>
    <source>
        <strain evidence="1">UBA8707</strain>
    </source>
</reference>
<name>A0A358HPH1_9PROT</name>
<sequence length="43" mass="4685">MGIENASSNKVYGGWQKQYTHPSNVLGCDMRFAIFLPPQAGNG</sequence>
<protein>
    <submittedName>
        <fullName evidence="1">S-formylglutathione hydrolase</fullName>
    </submittedName>
</protein>
<dbReference type="InterPro" id="IPR029058">
    <property type="entry name" value="AB_hydrolase_fold"/>
</dbReference>
<comment type="caution">
    <text evidence="1">The sequence shown here is derived from an EMBL/GenBank/DDBJ whole genome shotgun (WGS) entry which is preliminary data.</text>
</comment>
<organism evidence="1 2">
    <name type="scientific">Thalassospira lucentensis</name>
    <dbReference type="NCBI Taxonomy" id="168935"/>
    <lineage>
        <taxon>Bacteria</taxon>
        <taxon>Pseudomonadati</taxon>
        <taxon>Pseudomonadota</taxon>
        <taxon>Alphaproteobacteria</taxon>
        <taxon>Rhodospirillales</taxon>
        <taxon>Thalassospiraceae</taxon>
        <taxon>Thalassospira</taxon>
    </lineage>
</organism>
<dbReference type="SUPFAM" id="SSF53474">
    <property type="entry name" value="alpha/beta-Hydrolases"/>
    <property type="match status" value="1"/>
</dbReference>